<gene>
    <name evidence="1" type="ORF">M9458_049622</name>
</gene>
<proteinExistence type="predicted"/>
<evidence type="ECO:0000313" key="1">
    <source>
        <dbReference type="EMBL" id="KAL0155359.1"/>
    </source>
</evidence>
<protein>
    <submittedName>
        <fullName evidence="1">Uncharacterized protein</fullName>
    </submittedName>
</protein>
<comment type="caution">
    <text evidence="1">The sequence shown here is derived from an EMBL/GenBank/DDBJ whole genome shotgun (WGS) entry which is preliminary data.</text>
</comment>
<organism evidence="1 2">
    <name type="scientific">Cirrhinus mrigala</name>
    <name type="common">Mrigala</name>
    <dbReference type="NCBI Taxonomy" id="683832"/>
    <lineage>
        <taxon>Eukaryota</taxon>
        <taxon>Metazoa</taxon>
        <taxon>Chordata</taxon>
        <taxon>Craniata</taxon>
        <taxon>Vertebrata</taxon>
        <taxon>Euteleostomi</taxon>
        <taxon>Actinopterygii</taxon>
        <taxon>Neopterygii</taxon>
        <taxon>Teleostei</taxon>
        <taxon>Ostariophysi</taxon>
        <taxon>Cypriniformes</taxon>
        <taxon>Cyprinidae</taxon>
        <taxon>Labeoninae</taxon>
        <taxon>Labeonini</taxon>
        <taxon>Cirrhinus</taxon>
    </lineage>
</organism>
<dbReference type="AlphaFoldDB" id="A0ABD0MZJ6"/>
<name>A0ABD0MZJ6_CIRMR</name>
<keyword evidence="2" id="KW-1185">Reference proteome</keyword>
<feature type="non-terminal residue" evidence="1">
    <location>
        <position position="1"/>
    </location>
</feature>
<accession>A0ABD0MZJ6</accession>
<sequence>VFSHTVVTPRFEAAQVLYAHRQQSNLLVMEVLLKRSDTSAEPVTIQLESSFKPQSDDIVFQNGPDYKGG</sequence>
<dbReference type="EMBL" id="JAMKFB020000025">
    <property type="protein sequence ID" value="KAL0155359.1"/>
    <property type="molecule type" value="Genomic_DNA"/>
</dbReference>
<evidence type="ECO:0000313" key="2">
    <source>
        <dbReference type="Proteomes" id="UP001529510"/>
    </source>
</evidence>
<dbReference type="Proteomes" id="UP001529510">
    <property type="component" value="Unassembled WGS sequence"/>
</dbReference>
<reference evidence="1 2" key="1">
    <citation type="submission" date="2024-05" db="EMBL/GenBank/DDBJ databases">
        <title>Genome sequencing and assembly of Indian major carp, Cirrhinus mrigala (Hamilton, 1822).</title>
        <authorList>
            <person name="Mohindra V."/>
            <person name="Chowdhury L.M."/>
            <person name="Lal K."/>
            <person name="Jena J.K."/>
        </authorList>
    </citation>
    <scope>NUCLEOTIDE SEQUENCE [LARGE SCALE GENOMIC DNA]</scope>
    <source>
        <strain evidence="1">CM1030</strain>
        <tissue evidence="1">Blood</tissue>
    </source>
</reference>
<feature type="non-terminal residue" evidence="1">
    <location>
        <position position="69"/>
    </location>
</feature>